<name>A0A016T0C9_9BILA</name>
<evidence type="ECO:0000313" key="2">
    <source>
        <dbReference type="Proteomes" id="UP000024635"/>
    </source>
</evidence>
<dbReference type="EMBL" id="JARK01001490">
    <property type="protein sequence ID" value="EYB96066.1"/>
    <property type="molecule type" value="Genomic_DNA"/>
</dbReference>
<protein>
    <submittedName>
        <fullName evidence="1">Uncharacterized protein</fullName>
    </submittedName>
</protein>
<dbReference type="Proteomes" id="UP000024635">
    <property type="component" value="Unassembled WGS sequence"/>
</dbReference>
<dbReference type="AlphaFoldDB" id="A0A016T0C9"/>
<comment type="caution">
    <text evidence="1">The sequence shown here is derived from an EMBL/GenBank/DDBJ whole genome shotgun (WGS) entry which is preliminary data.</text>
</comment>
<accession>A0A016T0C9</accession>
<proteinExistence type="predicted"/>
<keyword evidence="2" id="KW-1185">Reference proteome</keyword>
<evidence type="ECO:0000313" key="1">
    <source>
        <dbReference type="EMBL" id="EYB96066.1"/>
    </source>
</evidence>
<sequence length="115" mass="12770">MTLTGASVRWKAGVAATAILASLQVGHQSLCSSHTCDVLTLYFTNHTSAPSRGFRLMLPLTEPEAQLLFLSYHLRGGWPRGRFLSRGYYRKAAELHLSSLHLIRCPAYRCFDSSA</sequence>
<organism evidence="1 2">
    <name type="scientific">Ancylostoma ceylanicum</name>
    <dbReference type="NCBI Taxonomy" id="53326"/>
    <lineage>
        <taxon>Eukaryota</taxon>
        <taxon>Metazoa</taxon>
        <taxon>Ecdysozoa</taxon>
        <taxon>Nematoda</taxon>
        <taxon>Chromadorea</taxon>
        <taxon>Rhabditida</taxon>
        <taxon>Rhabditina</taxon>
        <taxon>Rhabditomorpha</taxon>
        <taxon>Strongyloidea</taxon>
        <taxon>Ancylostomatidae</taxon>
        <taxon>Ancylostomatinae</taxon>
        <taxon>Ancylostoma</taxon>
    </lineage>
</organism>
<gene>
    <name evidence="1" type="primary">Acey_s0154.g3019</name>
    <name evidence="1" type="ORF">Y032_0154g3019</name>
</gene>
<reference evidence="2" key="1">
    <citation type="journal article" date="2015" name="Nat. Genet.">
        <title>The genome and transcriptome of the zoonotic hookworm Ancylostoma ceylanicum identify infection-specific gene families.</title>
        <authorList>
            <person name="Schwarz E.M."/>
            <person name="Hu Y."/>
            <person name="Antoshechkin I."/>
            <person name="Miller M.M."/>
            <person name="Sternberg P.W."/>
            <person name="Aroian R.V."/>
        </authorList>
    </citation>
    <scope>NUCLEOTIDE SEQUENCE</scope>
    <source>
        <strain evidence="2">HY135</strain>
    </source>
</reference>